<feature type="region of interest" description="Disordered" evidence="2">
    <location>
        <begin position="736"/>
        <end position="774"/>
    </location>
</feature>
<evidence type="ECO:0000313" key="6">
    <source>
        <dbReference type="Proteomes" id="UP001234178"/>
    </source>
</evidence>
<evidence type="ECO:0000256" key="3">
    <source>
        <dbReference type="SAM" id="SignalP"/>
    </source>
</evidence>
<evidence type="ECO:0000313" key="5">
    <source>
        <dbReference type="EMBL" id="KAK4021091.1"/>
    </source>
</evidence>
<organism evidence="5 6">
    <name type="scientific">Daphnia magna</name>
    <dbReference type="NCBI Taxonomy" id="35525"/>
    <lineage>
        <taxon>Eukaryota</taxon>
        <taxon>Metazoa</taxon>
        <taxon>Ecdysozoa</taxon>
        <taxon>Arthropoda</taxon>
        <taxon>Crustacea</taxon>
        <taxon>Branchiopoda</taxon>
        <taxon>Diplostraca</taxon>
        <taxon>Cladocera</taxon>
        <taxon>Anomopoda</taxon>
        <taxon>Daphniidae</taxon>
        <taxon>Daphnia</taxon>
    </lineage>
</organism>
<evidence type="ECO:0000256" key="1">
    <source>
        <dbReference type="PROSITE-ProRule" id="PRU01388"/>
    </source>
</evidence>
<gene>
    <name evidence="5" type="ORF">OUZ56_003022</name>
</gene>
<comment type="similarity">
    <text evidence="1">Belongs to the UBR4 family.</text>
</comment>
<dbReference type="EMBL" id="JAOYFB010000036">
    <property type="protein sequence ID" value="KAK4021091.1"/>
    <property type="molecule type" value="Genomic_DNA"/>
</dbReference>
<keyword evidence="1" id="KW-0862">Zinc</keyword>
<dbReference type="InterPro" id="IPR045189">
    <property type="entry name" value="UBR4-like"/>
</dbReference>
<keyword evidence="1" id="KW-0479">Metal-binding</keyword>
<feature type="signal peptide" evidence="3">
    <location>
        <begin position="1"/>
        <end position="22"/>
    </location>
</feature>
<keyword evidence="6" id="KW-1185">Reference proteome</keyword>
<sequence>MHFLPYLLYAALYVLNTTHSWSREEKNLRSFLETARGEKWVENHVESDSAFYYTTLSLLLQSCQRWNTNRLTYLGRLLVTAHCRAHQSKGSDQRHEKQILDYSVYKPALVFFSIVNGIFNIVLKNVTVGEIDADWPGTVAEYIRHNDEAVLRATDKLLNAYQNDFLTCGSFDEFCDVAGLLEDIPSPDEFIRASAFSKNTFTNQHQIEIFKMEDITALVILSFFIWICYLNWKKHSVIVECSSYYSEPSVSKEYKNLSGPRIEEKICENGSTSYLDNPEIKKENSAFLNKKPTPSPDNELVLPDVLDINSEEKVVLTPLLFLDPFDNPEMEYDFLENESFCSDYPDPWGFPKVVHIHFIYIPVLHDMPLDILPELAVVTHIHTDKAQIREFLLRHRKDYLELSNDYVDYLIQLFFLNLMFSYDPSKGGVSKITEDPDIPCEYPSVTEPVLIEEKRKNKFRKAMTKWKKWIATHSRKTRTEREVFEITKPVHESKRKNKFRKLRSKWEKWTAYFLAHFPSQDANDWEDHTVHVHNNLLDEFAEATRQKEELEQSEADDIKESVDHIHVLHVGQRSDEKLHYEYKQYPKVYHIHYVEISKEFYSDIAKTDVNQDTFTFQYSPATDTAPIITEVPNLPNESPLANKPDFGEIFENEEIAIPLSEGDASQNGLNEKKPSDDEDELTAAQSGTTVTANKKNKLGKLGSKLKKWTAVHFHRRKAKDAREVTEDHVDQLANDIQEASENQEQQKVAEESENKNMKQIKKKKILNFGRKIKS</sequence>
<reference evidence="5 6" key="1">
    <citation type="journal article" date="2023" name="Nucleic Acids Res.">
        <title>The hologenome of Daphnia magna reveals possible DNA methylation and microbiome-mediated evolution of the host genome.</title>
        <authorList>
            <person name="Chaturvedi A."/>
            <person name="Li X."/>
            <person name="Dhandapani V."/>
            <person name="Marshall H."/>
            <person name="Kissane S."/>
            <person name="Cuenca-Cambronero M."/>
            <person name="Asole G."/>
            <person name="Calvet F."/>
            <person name="Ruiz-Romero M."/>
            <person name="Marangio P."/>
            <person name="Guigo R."/>
            <person name="Rago D."/>
            <person name="Mirbahai L."/>
            <person name="Eastwood N."/>
            <person name="Colbourne J.K."/>
            <person name="Zhou J."/>
            <person name="Mallon E."/>
            <person name="Orsini L."/>
        </authorList>
    </citation>
    <scope>NUCLEOTIDE SEQUENCE [LARGE SCALE GENOMIC DNA]</scope>
    <source>
        <strain evidence="5">LRV0_1</strain>
    </source>
</reference>
<evidence type="ECO:0000256" key="2">
    <source>
        <dbReference type="SAM" id="MobiDB-lite"/>
    </source>
</evidence>
<protein>
    <recommendedName>
        <fullName evidence="4">E3 ubiquitin ligase UBR4 C-terminal domain-containing protein</fullName>
    </recommendedName>
</protein>
<feature type="compositionally biased region" description="Basic and acidic residues" evidence="2">
    <location>
        <begin position="747"/>
        <end position="756"/>
    </location>
</feature>
<accession>A0ABR0A7J5</accession>
<dbReference type="PROSITE" id="PS52043">
    <property type="entry name" value="UBR4_E3"/>
    <property type="match status" value="1"/>
</dbReference>
<feature type="chain" id="PRO_5047441785" description="E3 ubiquitin ligase UBR4 C-terminal domain-containing protein" evidence="3">
    <location>
        <begin position="23"/>
        <end position="774"/>
    </location>
</feature>
<comment type="caution">
    <text evidence="5">The sequence shown here is derived from an EMBL/GenBank/DDBJ whole genome shotgun (WGS) entry which is preliminary data.</text>
</comment>
<keyword evidence="1" id="KW-0863">Zinc-finger</keyword>
<dbReference type="PANTHER" id="PTHR21725">
    <property type="entry name" value="E3 UBIQUITIN-PROTEIN LIGASE UBR4"/>
    <property type="match status" value="1"/>
</dbReference>
<dbReference type="PANTHER" id="PTHR21725:SF1">
    <property type="entry name" value="E3 UBIQUITIN-PROTEIN LIGASE UBR4"/>
    <property type="match status" value="1"/>
</dbReference>
<keyword evidence="3" id="KW-0732">Signal</keyword>
<proteinExistence type="inferred from homology"/>
<dbReference type="InterPro" id="IPR025704">
    <property type="entry name" value="E3_Ub_ligase_UBR4_C"/>
</dbReference>
<evidence type="ECO:0000259" key="4">
    <source>
        <dbReference type="Pfam" id="PF13764"/>
    </source>
</evidence>
<dbReference type="Pfam" id="PF13764">
    <property type="entry name" value="E3_UbLigase_R4"/>
    <property type="match status" value="1"/>
</dbReference>
<feature type="region of interest" description="Disordered" evidence="2">
    <location>
        <begin position="659"/>
        <end position="695"/>
    </location>
</feature>
<feature type="compositionally biased region" description="Basic residues" evidence="2">
    <location>
        <begin position="758"/>
        <end position="774"/>
    </location>
</feature>
<feature type="domain" description="E3 ubiquitin ligase UBR4 C-terminal" evidence="4">
    <location>
        <begin position="1"/>
        <end position="179"/>
    </location>
</feature>
<feature type="compositionally biased region" description="Polar residues" evidence="2">
    <location>
        <begin position="737"/>
        <end position="746"/>
    </location>
</feature>
<name>A0ABR0A7J5_9CRUS</name>
<feature type="region of interest" description="UBR4 E3 catalytic module" evidence="1">
    <location>
        <begin position="1"/>
        <end position="198"/>
    </location>
</feature>
<feature type="compositionally biased region" description="Polar residues" evidence="2">
    <location>
        <begin position="683"/>
        <end position="692"/>
    </location>
</feature>
<dbReference type="Proteomes" id="UP001234178">
    <property type="component" value="Unassembled WGS sequence"/>
</dbReference>